<dbReference type="InterPro" id="IPR011021">
    <property type="entry name" value="Arrestin-like_N"/>
</dbReference>
<dbReference type="AlphaFoldDB" id="A0A6A5X8V7"/>
<keyword evidence="4" id="KW-1185">Reference proteome</keyword>
<dbReference type="InterPro" id="IPR014756">
    <property type="entry name" value="Ig_E-set"/>
</dbReference>
<dbReference type="GO" id="GO:0005829">
    <property type="term" value="C:cytosol"/>
    <property type="evidence" value="ECO:0007669"/>
    <property type="project" value="TreeGrafter"/>
</dbReference>
<dbReference type="EMBL" id="ML978078">
    <property type="protein sequence ID" value="KAF2009392.1"/>
    <property type="molecule type" value="Genomic_DNA"/>
</dbReference>
<dbReference type="RefSeq" id="XP_033377731.1">
    <property type="nucleotide sequence ID" value="XM_033531369.1"/>
</dbReference>
<dbReference type="PANTHER" id="PTHR11188:SF166">
    <property type="entry name" value="ARRESTIN (OR S-ANTIGEN), N-TERMINAL DOMAIN PROTEIN (AFU_ORTHOLOGUE AFUA_7G02050)"/>
    <property type="match status" value="1"/>
</dbReference>
<dbReference type="InterPro" id="IPR014752">
    <property type="entry name" value="Arrestin-like_C"/>
</dbReference>
<dbReference type="Pfam" id="PF00339">
    <property type="entry name" value="Arrestin_N"/>
    <property type="match status" value="1"/>
</dbReference>
<evidence type="ECO:0000256" key="1">
    <source>
        <dbReference type="SAM" id="MobiDB-lite"/>
    </source>
</evidence>
<sequence>MVSMSLDIEIKHLESVFTEGDKITGKINLYCAQSTTIQSIRARLVGESTSSLTGMPGLLFSRKEEEKHIFLQQEQKIVPNPKSRKSETRELSKIGAGYHSFDLSLKVPRSAECCSCASNIPQNTLIQIGEDEKPRSPHRLPPSMNNLGKGAEISYRVEVMVTYIRNMFKNTLRKTQPITIWPIDIISSLDRRSMANAGIAKARATVLGPSTGSSRSSVHSQQTMSSSRSHTPAEILMTATFLPDFQLIRPSKRNPNLRGLQLDLCIEKLNQNPHDLYLQSFQMLLVGYTDIRAGPATHGQMTFWTLQSLSNLGIKVFNGEDPEGCRRRISPSLWEGVSVEDSIVPNFSTCNLERRYEVEILMGWQCHSGVDAGRVFFVQVRTPVKVTSGILPGRELSELRVTQITTSHRESSSVLPNVNTGHDWNFQMPPTYDEAVKNFPPNRLSGLNYIER</sequence>
<reference evidence="3" key="1">
    <citation type="journal article" date="2020" name="Stud. Mycol.">
        <title>101 Dothideomycetes genomes: a test case for predicting lifestyles and emergence of pathogens.</title>
        <authorList>
            <person name="Haridas S."/>
            <person name="Albert R."/>
            <person name="Binder M."/>
            <person name="Bloem J."/>
            <person name="Labutti K."/>
            <person name="Salamov A."/>
            <person name="Andreopoulos B."/>
            <person name="Baker S."/>
            <person name="Barry K."/>
            <person name="Bills G."/>
            <person name="Bluhm B."/>
            <person name="Cannon C."/>
            <person name="Castanera R."/>
            <person name="Culley D."/>
            <person name="Daum C."/>
            <person name="Ezra D."/>
            <person name="Gonzalez J."/>
            <person name="Henrissat B."/>
            <person name="Kuo A."/>
            <person name="Liang C."/>
            <person name="Lipzen A."/>
            <person name="Lutzoni F."/>
            <person name="Magnuson J."/>
            <person name="Mondo S."/>
            <person name="Nolan M."/>
            <person name="Ohm R."/>
            <person name="Pangilinan J."/>
            <person name="Park H.-J."/>
            <person name="Ramirez L."/>
            <person name="Alfaro M."/>
            <person name="Sun H."/>
            <person name="Tritt A."/>
            <person name="Yoshinaga Y."/>
            <person name="Zwiers L.-H."/>
            <person name="Turgeon B."/>
            <person name="Goodwin S."/>
            <person name="Spatafora J."/>
            <person name="Crous P."/>
            <person name="Grigoriev I."/>
        </authorList>
    </citation>
    <scope>NUCLEOTIDE SEQUENCE</scope>
    <source>
        <strain evidence="3">CBS 175.79</strain>
    </source>
</reference>
<dbReference type="GO" id="GO:0031625">
    <property type="term" value="F:ubiquitin protein ligase binding"/>
    <property type="evidence" value="ECO:0007669"/>
    <property type="project" value="TreeGrafter"/>
</dbReference>
<dbReference type="InterPro" id="IPR050357">
    <property type="entry name" value="Arrestin_domain-protein"/>
</dbReference>
<dbReference type="SUPFAM" id="SSF81296">
    <property type="entry name" value="E set domains"/>
    <property type="match status" value="1"/>
</dbReference>
<dbReference type="GO" id="GO:0070086">
    <property type="term" value="P:ubiquitin-dependent endocytosis"/>
    <property type="evidence" value="ECO:0007669"/>
    <property type="project" value="TreeGrafter"/>
</dbReference>
<feature type="domain" description="Arrestin-like N-terminal" evidence="2">
    <location>
        <begin position="7"/>
        <end position="164"/>
    </location>
</feature>
<evidence type="ECO:0000313" key="3">
    <source>
        <dbReference type="EMBL" id="KAF2009392.1"/>
    </source>
</evidence>
<feature type="region of interest" description="Disordered" evidence="1">
    <location>
        <begin position="207"/>
        <end position="230"/>
    </location>
</feature>
<dbReference type="CDD" id="cd22952">
    <property type="entry name" value="ART10-like"/>
    <property type="match status" value="1"/>
</dbReference>
<gene>
    <name evidence="3" type="ORF">BU24DRAFT_455398</name>
</gene>
<name>A0A6A5X8V7_9PLEO</name>
<organism evidence="3 4">
    <name type="scientific">Aaosphaeria arxii CBS 175.79</name>
    <dbReference type="NCBI Taxonomy" id="1450172"/>
    <lineage>
        <taxon>Eukaryota</taxon>
        <taxon>Fungi</taxon>
        <taxon>Dikarya</taxon>
        <taxon>Ascomycota</taxon>
        <taxon>Pezizomycotina</taxon>
        <taxon>Dothideomycetes</taxon>
        <taxon>Pleosporomycetidae</taxon>
        <taxon>Pleosporales</taxon>
        <taxon>Pleosporales incertae sedis</taxon>
        <taxon>Aaosphaeria</taxon>
    </lineage>
</organism>
<feature type="compositionally biased region" description="Low complexity" evidence="1">
    <location>
        <begin position="210"/>
        <end position="230"/>
    </location>
</feature>
<dbReference type="OrthoDB" id="3365616at2759"/>
<dbReference type="GO" id="GO:0005886">
    <property type="term" value="C:plasma membrane"/>
    <property type="evidence" value="ECO:0007669"/>
    <property type="project" value="TreeGrafter"/>
</dbReference>
<dbReference type="Gene3D" id="2.60.40.640">
    <property type="match status" value="1"/>
</dbReference>
<dbReference type="GO" id="GO:0030674">
    <property type="term" value="F:protein-macromolecule adaptor activity"/>
    <property type="evidence" value="ECO:0007669"/>
    <property type="project" value="TreeGrafter"/>
</dbReference>
<accession>A0A6A5X8V7</accession>
<dbReference type="Proteomes" id="UP000799778">
    <property type="component" value="Unassembled WGS sequence"/>
</dbReference>
<protein>
    <recommendedName>
        <fullName evidence="2">Arrestin-like N-terminal domain-containing protein</fullName>
    </recommendedName>
</protein>
<dbReference type="PANTHER" id="PTHR11188">
    <property type="entry name" value="ARRESTIN DOMAIN CONTAINING PROTEIN"/>
    <property type="match status" value="1"/>
</dbReference>
<dbReference type="GeneID" id="54288766"/>
<evidence type="ECO:0000313" key="4">
    <source>
        <dbReference type="Proteomes" id="UP000799778"/>
    </source>
</evidence>
<evidence type="ECO:0000259" key="2">
    <source>
        <dbReference type="Pfam" id="PF00339"/>
    </source>
</evidence>
<proteinExistence type="predicted"/>